<evidence type="ECO:0000313" key="1">
    <source>
        <dbReference type="EMBL" id="KAA3488426.1"/>
    </source>
</evidence>
<sequence length="169" mass="18856">MPRTLLRGRIRDKQLNAKFSKSEFWLKEVRFLGHIISDDGIRVDPGKISAIVEWKPPKNVSEVRSFLGLTGYYKQFVKGFSMIATPMASDASLNGLGCVLIQEGKLVIDYHPGKANVVADALSRKSLFALRAMNTRLALSDDGSILAELRVRLMFLQEICEARKGDSDL</sequence>
<accession>A0A5B6X4B3</accession>
<dbReference type="InterPro" id="IPR043502">
    <property type="entry name" value="DNA/RNA_pol_sf"/>
</dbReference>
<dbReference type="GO" id="GO:0003964">
    <property type="term" value="F:RNA-directed DNA polymerase activity"/>
    <property type="evidence" value="ECO:0007669"/>
    <property type="project" value="UniProtKB-KW"/>
</dbReference>
<comment type="caution">
    <text evidence="1">The sequence shown here is derived from an EMBL/GenBank/DDBJ whole genome shotgun (WGS) entry which is preliminary data.</text>
</comment>
<proteinExistence type="predicted"/>
<dbReference type="PANTHER" id="PTHR34072:SF59">
    <property type="entry name" value="CCHC-TYPE INTEGRASE"/>
    <property type="match status" value="1"/>
</dbReference>
<evidence type="ECO:0000313" key="2">
    <source>
        <dbReference type="Proteomes" id="UP000325315"/>
    </source>
</evidence>
<organism evidence="1 2">
    <name type="scientific">Gossypium australe</name>
    <dbReference type="NCBI Taxonomy" id="47621"/>
    <lineage>
        <taxon>Eukaryota</taxon>
        <taxon>Viridiplantae</taxon>
        <taxon>Streptophyta</taxon>
        <taxon>Embryophyta</taxon>
        <taxon>Tracheophyta</taxon>
        <taxon>Spermatophyta</taxon>
        <taxon>Magnoliopsida</taxon>
        <taxon>eudicotyledons</taxon>
        <taxon>Gunneridae</taxon>
        <taxon>Pentapetalae</taxon>
        <taxon>rosids</taxon>
        <taxon>malvids</taxon>
        <taxon>Malvales</taxon>
        <taxon>Malvaceae</taxon>
        <taxon>Malvoideae</taxon>
        <taxon>Gossypium</taxon>
    </lineage>
</organism>
<dbReference type="Gene3D" id="3.30.70.270">
    <property type="match status" value="2"/>
</dbReference>
<dbReference type="PANTHER" id="PTHR34072">
    <property type="entry name" value="ENZYMATIC POLYPROTEIN-RELATED"/>
    <property type="match status" value="1"/>
</dbReference>
<keyword evidence="1" id="KW-0695">RNA-directed DNA polymerase</keyword>
<protein>
    <submittedName>
        <fullName evidence="1">Reverse transcriptase</fullName>
    </submittedName>
</protein>
<dbReference type="EMBL" id="SMMG02000001">
    <property type="protein sequence ID" value="KAA3488426.1"/>
    <property type="molecule type" value="Genomic_DNA"/>
</dbReference>
<reference evidence="2" key="1">
    <citation type="journal article" date="2019" name="Plant Biotechnol. J.">
        <title>Genome sequencing of the Australian wild diploid species Gossypium australe highlights disease resistance and delayed gland morphogenesis.</title>
        <authorList>
            <person name="Cai Y."/>
            <person name="Cai X."/>
            <person name="Wang Q."/>
            <person name="Wang P."/>
            <person name="Zhang Y."/>
            <person name="Cai C."/>
            <person name="Xu Y."/>
            <person name="Wang K."/>
            <person name="Zhou Z."/>
            <person name="Wang C."/>
            <person name="Geng S."/>
            <person name="Li B."/>
            <person name="Dong Q."/>
            <person name="Hou Y."/>
            <person name="Wang H."/>
            <person name="Ai P."/>
            <person name="Liu Z."/>
            <person name="Yi F."/>
            <person name="Sun M."/>
            <person name="An G."/>
            <person name="Cheng J."/>
            <person name="Zhang Y."/>
            <person name="Shi Q."/>
            <person name="Xie Y."/>
            <person name="Shi X."/>
            <person name="Chang Y."/>
            <person name="Huang F."/>
            <person name="Chen Y."/>
            <person name="Hong S."/>
            <person name="Mi L."/>
            <person name="Sun Q."/>
            <person name="Zhang L."/>
            <person name="Zhou B."/>
            <person name="Peng R."/>
            <person name="Zhang X."/>
            <person name="Liu F."/>
        </authorList>
    </citation>
    <scope>NUCLEOTIDE SEQUENCE [LARGE SCALE GENOMIC DNA]</scope>
    <source>
        <strain evidence="2">cv. PA1801</strain>
    </source>
</reference>
<dbReference type="AlphaFoldDB" id="A0A5B6X4B3"/>
<gene>
    <name evidence="1" type="ORF">EPI10_032180</name>
</gene>
<keyword evidence="1" id="KW-0548">Nucleotidyltransferase</keyword>
<dbReference type="SUPFAM" id="SSF56672">
    <property type="entry name" value="DNA/RNA polymerases"/>
    <property type="match status" value="1"/>
</dbReference>
<dbReference type="OrthoDB" id="1304586at2759"/>
<keyword evidence="1" id="KW-0808">Transferase</keyword>
<dbReference type="Proteomes" id="UP000325315">
    <property type="component" value="Unassembled WGS sequence"/>
</dbReference>
<dbReference type="InterPro" id="IPR043128">
    <property type="entry name" value="Rev_trsase/Diguanyl_cyclase"/>
</dbReference>
<name>A0A5B6X4B3_9ROSI</name>
<keyword evidence="2" id="KW-1185">Reference proteome</keyword>